<proteinExistence type="inferred from homology"/>
<dbReference type="InterPro" id="IPR036388">
    <property type="entry name" value="WH-like_DNA-bd_sf"/>
</dbReference>
<dbReference type="Gene3D" id="1.10.10.10">
    <property type="entry name" value="Winged helix-like DNA-binding domain superfamily/Winged helix DNA-binding domain"/>
    <property type="match status" value="1"/>
</dbReference>
<keyword evidence="3" id="KW-0731">Sigma factor</keyword>
<evidence type="ECO:0000256" key="3">
    <source>
        <dbReference type="ARBA" id="ARBA00023082"/>
    </source>
</evidence>
<dbReference type="Gene3D" id="1.10.1740.10">
    <property type="match status" value="1"/>
</dbReference>
<name>A0A923PMD0_9BACT</name>
<dbReference type="Pfam" id="PF08281">
    <property type="entry name" value="Sigma70_r4_2"/>
    <property type="match status" value="1"/>
</dbReference>
<dbReference type="GO" id="GO:0006352">
    <property type="term" value="P:DNA-templated transcription initiation"/>
    <property type="evidence" value="ECO:0007669"/>
    <property type="project" value="InterPro"/>
</dbReference>
<dbReference type="InterPro" id="IPR013325">
    <property type="entry name" value="RNA_pol_sigma_r2"/>
</dbReference>
<evidence type="ECO:0000313" key="7">
    <source>
        <dbReference type="EMBL" id="MBC6995090.1"/>
    </source>
</evidence>
<comment type="caution">
    <text evidence="7">The sequence shown here is derived from an EMBL/GenBank/DDBJ whole genome shotgun (WGS) entry which is preliminary data.</text>
</comment>
<dbReference type="PANTHER" id="PTHR43133:SF25">
    <property type="entry name" value="RNA POLYMERASE SIGMA FACTOR RFAY-RELATED"/>
    <property type="match status" value="1"/>
</dbReference>
<evidence type="ECO:0000256" key="2">
    <source>
        <dbReference type="ARBA" id="ARBA00023015"/>
    </source>
</evidence>
<dbReference type="InterPro" id="IPR013324">
    <property type="entry name" value="RNA_pol_sigma_r3/r4-like"/>
</dbReference>
<evidence type="ECO:0000256" key="1">
    <source>
        <dbReference type="ARBA" id="ARBA00010641"/>
    </source>
</evidence>
<reference evidence="7" key="1">
    <citation type="submission" date="2020-08" db="EMBL/GenBank/DDBJ databases">
        <title>Lewinella bacteria from marine environments.</title>
        <authorList>
            <person name="Zhong Y."/>
        </authorList>
    </citation>
    <scope>NUCLEOTIDE SEQUENCE</scope>
    <source>
        <strain evidence="7">KCTC 42187</strain>
    </source>
</reference>
<evidence type="ECO:0000256" key="4">
    <source>
        <dbReference type="ARBA" id="ARBA00023163"/>
    </source>
</evidence>
<gene>
    <name evidence="7" type="ORF">H9S92_13000</name>
</gene>
<evidence type="ECO:0000313" key="8">
    <source>
        <dbReference type="Proteomes" id="UP000650081"/>
    </source>
</evidence>
<accession>A0A923PMD0</accession>
<dbReference type="InterPro" id="IPR014284">
    <property type="entry name" value="RNA_pol_sigma-70_dom"/>
</dbReference>
<sequence length="172" mass="19974">MLTVQELKQMGQEHLPEFRALALQLTADRDAAEDLLQDTIFLILKYRDQFEAGSNFSAWVKTIIRNTFITDYRKKKRRKELLDKAKSLEFWTGDRITYNQAESSLGAEEIMGLIEALPSIYRRAFQLFCQGMKYQEIALLTGVPIGTAKSRVFTARQELKKQLSQRGVHYYN</sequence>
<dbReference type="Pfam" id="PF04542">
    <property type="entry name" value="Sigma70_r2"/>
    <property type="match status" value="1"/>
</dbReference>
<dbReference type="InterPro" id="IPR039425">
    <property type="entry name" value="RNA_pol_sigma-70-like"/>
</dbReference>
<dbReference type="SUPFAM" id="SSF88946">
    <property type="entry name" value="Sigma2 domain of RNA polymerase sigma factors"/>
    <property type="match status" value="1"/>
</dbReference>
<keyword evidence="8" id="KW-1185">Reference proteome</keyword>
<dbReference type="AlphaFoldDB" id="A0A923PMD0"/>
<dbReference type="GO" id="GO:0003677">
    <property type="term" value="F:DNA binding"/>
    <property type="evidence" value="ECO:0007669"/>
    <property type="project" value="InterPro"/>
</dbReference>
<organism evidence="7 8">
    <name type="scientific">Neolewinella lacunae</name>
    <dbReference type="NCBI Taxonomy" id="1517758"/>
    <lineage>
        <taxon>Bacteria</taxon>
        <taxon>Pseudomonadati</taxon>
        <taxon>Bacteroidota</taxon>
        <taxon>Saprospiria</taxon>
        <taxon>Saprospirales</taxon>
        <taxon>Lewinellaceae</taxon>
        <taxon>Neolewinella</taxon>
    </lineage>
</organism>
<dbReference type="RefSeq" id="WP_187467141.1">
    <property type="nucleotide sequence ID" value="NZ_JACSIT010000118.1"/>
</dbReference>
<keyword evidence="2" id="KW-0805">Transcription regulation</keyword>
<feature type="domain" description="RNA polymerase sigma factor 70 region 4 type 2" evidence="6">
    <location>
        <begin position="108"/>
        <end position="159"/>
    </location>
</feature>
<feature type="domain" description="RNA polymerase sigma-70 region 2" evidence="5">
    <location>
        <begin position="12"/>
        <end position="78"/>
    </location>
</feature>
<dbReference type="Proteomes" id="UP000650081">
    <property type="component" value="Unassembled WGS sequence"/>
</dbReference>
<comment type="similarity">
    <text evidence="1">Belongs to the sigma-70 factor family. ECF subfamily.</text>
</comment>
<dbReference type="NCBIfam" id="TIGR02937">
    <property type="entry name" value="sigma70-ECF"/>
    <property type="match status" value="1"/>
</dbReference>
<protein>
    <submittedName>
        <fullName evidence="7">RNA polymerase sigma factor</fullName>
    </submittedName>
</protein>
<dbReference type="EMBL" id="JACSIT010000118">
    <property type="protein sequence ID" value="MBC6995090.1"/>
    <property type="molecule type" value="Genomic_DNA"/>
</dbReference>
<dbReference type="SUPFAM" id="SSF88659">
    <property type="entry name" value="Sigma3 and sigma4 domains of RNA polymerase sigma factors"/>
    <property type="match status" value="1"/>
</dbReference>
<dbReference type="PANTHER" id="PTHR43133">
    <property type="entry name" value="RNA POLYMERASE ECF-TYPE SIGMA FACTO"/>
    <property type="match status" value="1"/>
</dbReference>
<evidence type="ECO:0000259" key="5">
    <source>
        <dbReference type="Pfam" id="PF04542"/>
    </source>
</evidence>
<dbReference type="GO" id="GO:0016987">
    <property type="term" value="F:sigma factor activity"/>
    <property type="evidence" value="ECO:0007669"/>
    <property type="project" value="UniProtKB-KW"/>
</dbReference>
<keyword evidence="4" id="KW-0804">Transcription</keyword>
<dbReference type="InterPro" id="IPR013249">
    <property type="entry name" value="RNA_pol_sigma70_r4_t2"/>
</dbReference>
<dbReference type="InterPro" id="IPR007627">
    <property type="entry name" value="RNA_pol_sigma70_r2"/>
</dbReference>
<evidence type="ECO:0000259" key="6">
    <source>
        <dbReference type="Pfam" id="PF08281"/>
    </source>
</evidence>